<dbReference type="Proteomes" id="UP001501444">
    <property type="component" value="Unassembled WGS sequence"/>
</dbReference>
<feature type="compositionally biased region" description="Pro residues" evidence="1">
    <location>
        <begin position="518"/>
        <end position="532"/>
    </location>
</feature>
<feature type="region of interest" description="Disordered" evidence="1">
    <location>
        <begin position="496"/>
        <end position="532"/>
    </location>
</feature>
<protein>
    <recommendedName>
        <fullName evidence="4">Phage portal protein</fullName>
    </recommendedName>
</protein>
<comment type="caution">
    <text evidence="2">The sequence shown here is derived from an EMBL/GenBank/DDBJ whole genome shotgun (WGS) entry which is preliminary data.</text>
</comment>
<accession>A0ABP5SBI4</accession>
<evidence type="ECO:0000313" key="3">
    <source>
        <dbReference type="Proteomes" id="UP001501444"/>
    </source>
</evidence>
<reference evidence="3" key="1">
    <citation type="journal article" date="2019" name="Int. J. Syst. Evol. Microbiol.">
        <title>The Global Catalogue of Microorganisms (GCM) 10K type strain sequencing project: providing services to taxonomists for standard genome sequencing and annotation.</title>
        <authorList>
            <consortium name="The Broad Institute Genomics Platform"/>
            <consortium name="The Broad Institute Genome Sequencing Center for Infectious Disease"/>
            <person name="Wu L."/>
            <person name="Ma J."/>
        </authorList>
    </citation>
    <scope>NUCLEOTIDE SEQUENCE [LARGE SCALE GENOMIC DNA]</scope>
    <source>
        <strain evidence="3">JCM 3272</strain>
    </source>
</reference>
<dbReference type="EMBL" id="BAAARV010000004">
    <property type="protein sequence ID" value="GAA2327480.1"/>
    <property type="molecule type" value="Genomic_DNA"/>
</dbReference>
<evidence type="ECO:0000313" key="2">
    <source>
        <dbReference type="EMBL" id="GAA2327480.1"/>
    </source>
</evidence>
<sequence>MALPANGTEWPPKAYKPAYDAYRVWDAWYSNDTDRLRSVYAGSGIRPDVVARARPSQYAGGIIGKASRWLWGRPSPLNGPDTRLHIPLASDIARASADMLFSEPPTLAEDDVPDDVRKRYEQLLEEDSWHQLLLDGAELDTALGDIYFRSVIDEDIAPGRAIPALVHADAAIPTIRYGHLIAVRFFRCLLEDGDTYLRLVEDHTDGRIDYALYEGRRDNLGQKVPLTEHPDAAVLIPGLDEGSGQETGVKGLTVERIPNLGPNRRWRGKPQLEQLGRPDIDGVEPGLDALDEAWTSWMRDLRLGKARIIADRNMLESNGPGGGAYLDLDREVWAPVNVPPSQNNSAPITLNQFAIRFAEHGATCDALTAWVLRSAGYSTQTFGEADQVAATATEVEQRERRSFTTRNRKIINWKPGLARFLFKHLMLEQAHFGGPAPVRLKLEFGDSVTESPLDVAQTVSLLAGAKAASKEVLVRMVHPDWDNGQVKAEVQALKDEEQVADPTLMGGADFAPPGNDRPGPPGPPAKGQPPGR</sequence>
<name>A0ABP5SBI4_9ACTN</name>
<organism evidence="2 3">
    <name type="scientific">Dactylosporangium salmoneum</name>
    <dbReference type="NCBI Taxonomy" id="53361"/>
    <lineage>
        <taxon>Bacteria</taxon>
        <taxon>Bacillati</taxon>
        <taxon>Actinomycetota</taxon>
        <taxon>Actinomycetes</taxon>
        <taxon>Micromonosporales</taxon>
        <taxon>Micromonosporaceae</taxon>
        <taxon>Dactylosporangium</taxon>
    </lineage>
</organism>
<proteinExistence type="predicted"/>
<dbReference type="RefSeq" id="WP_344610363.1">
    <property type="nucleotide sequence ID" value="NZ_BAAARV010000004.1"/>
</dbReference>
<keyword evidence="3" id="KW-1185">Reference proteome</keyword>
<evidence type="ECO:0000256" key="1">
    <source>
        <dbReference type="SAM" id="MobiDB-lite"/>
    </source>
</evidence>
<gene>
    <name evidence="2" type="ORF">GCM10010170_003240</name>
</gene>
<evidence type="ECO:0008006" key="4">
    <source>
        <dbReference type="Google" id="ProtNLM"/>
    </source>
</evidence>